<proteinExistence type="predicted"/>
<evidence type="ECO:0000256" key="2">
    <source>
        <dbReference type="ARBA" id="ARBA00034078"/>
    </source>
</evidence>
<dbReference type="PROSITE" id="PS51197">
    <property type="entry name" value="HTH_RRF2_2"/>
    <property type="match status" value="1"/>
</dbReference>
<dbReference type="PANTHER" id="PTHR33221">
    <property type="entry name" value="WINGED HELIX-TURN-HELIX TRANSCRIPTIONAL REGULATOR, RRF2 FAMILY"/>
    <property type="match status" value="1"/>
</dbReference>
<keyword evidence="4" id="KW-1185">Reference proteome</keyword>
<dbReference type="InterPro" id="IPR000944">
    <property type="entry name" value="Tscrpt_reg_Rrf2"/>
</dbReference>
<dbReference type="SUPFAM" id="SSF46785">
    <property type="entry name" value="Winged helix' DNA-binding domain"/>
    <property type="match status" value="1"/>
</dbReference>
<name>A0ABZ1TV90_9ACTN</name>
<evidence type="ECO:0000256" key="1">
    <source>
        <dbReference type="ARBA" id="ARBA00023125"/>
    </source>
</evidence>
<sequence>MRLTKSTDIALRIAMRLAVLDEEANPTTREVAEAVGVPYTHAAKVVSRLQHLGVVEARRGHGGGLSLTTAGRTGSLGPLLRELEGVGDVVGCEDEPPCPLRAACRLRGALRTAQEAFFAALDPLSIGDLVAAPTGPVLLGLTTRPGLGTRPGRGNAPSD</sequence>
<accession>A0ABZ1TV90</accession>
<gene>
    <name evidence="3" type="ORF">OHA16_04025</name>
</gene>
<protein>
    <submittedName>
        <fullName evidence="3">Rrf2 family transcriptional regulator</fullName>
    </submittedName>
</protein>
<dbReference type="Pfam" id="PF02082">
    <property type="entry name" value="Rrf2"/>
    <property type="match status" value="1"/>
</dbReference>
<dbReference type="RefSeq" id="WP_328953288.1">
    <property type="nucleotide sequence ID" value="NZ_CP108110.1"/>
</dbReference>
<dbReference type="NCBIfam" id="TIGR00738">
    <property type="entry name" value="rrf2_super"/>
    <property type="match status" value="1"/>
</dbReference>
<dbReference type="EMBL" id="CP108110">
    <property type="protein sequence ID" value="WUQ82220.1"/>
    <property type="molecule type" value="Genomic_DNA"/>
</dbReference>
<evidence type="ECO:0000313" key="3">
    <source>
        <dbReference type="EMBL" id="WUQ82220.1"/>
    </source>
</evidence>
<dbReference type="Proteomes" id="UP001432222">
    <property type="component" value="Chromosome"/>
</dbReference>
<organism evidence="3 4">
    <name type="scientific">Kitasatospora purpeofusca</name>
    <dbReference type="NCBI Taxonomy" id="67352"/>
    <lineage>
        <taxon>Bacteria</taxon>
        <taxon>Bacillati</taxon>
        <taxon>Actinomycetota</taxon>
        <taxon>Actinomycetes</taxon>
        <taxon>Kitasatosporales</taxon>
        <taxon>Streptomycetaceae</taxon>
        <taxon>Kitasatospora</taxon>
    </lineage>
</organism>
<dbReference type="InterPro" id="IPR036390">
    <property type="entry name" value="WH_DNA-bd_sf"/>
</dbReference>
<dbReference type="PANTHER" id="PTHR33221:SF4">
    <property type="entry name" value="HTH-TYPE TRANSCRIPTIONAL REPRESSOR NSRR"/>
    <property type="match status" value="1"/>
</dbReference>
<reference evidence="3" key="1">
    <citation type="submission" date="2022-10" db="EMBL/GenBank/DDBJ databases">
        <title>The complete genomes of actinobacterial strains from the NBC collection.</title>
        <authorList>
            <person name="Joergensen T.S."/>
            <person name="Alvarez Arevalo M."/>
            <person name="Sterndorff E.B."/>
            <person name="Faurdal D."/>
            <person name="Vuksanovic O."/>
            <person name="Mourched A.-S."/>
            <person name="Charusanti P."/>
            <person name="Shaw S."/>
            <person name="Blin K."/>
            <person name="Weber T."/>
        </authorList>
    </citation>
    <scope>NUCLEOTIDE SEQUENCE</scope>
    <source>
        <strain evidence="3">NBC_00222</strain>
    </source>
</reference>
<dbReference type="InterPro" id="IPR036388">
    <property type="entry name" value="WH-like_DNA-bd_sf"/>
</dbReference>
<keyword evidence="1" id="KW-0238">DNA-binding</keyword>
<comment type="cofactor">
    <cofactor evidence="2">
        <name>[2Fe-2S] cluster</name>
        <dbReference type="ChEBI" id="CHEBI:190135"/>
    </cofactor>
</comment>
<dbReference type="Gene3D" id="1.10.10.10">
    <property type="entry name" value="Winged helix-like DNA-binding domain superfamily/Winged helix DNA-binding domain"/>
    <property type="match status" value="1"/>
</dbReference>
<evidence type="ECO:0000313" key="4">
    <source>
        <dbReference type="Proteomes" id="UP001432222"/>
    </source>
</evidence>